<protein>
    <submittedName>
        <fullName evidence="3">Uncharacterized protein</fullName>
    </submittedName>
</protein>
<reference evidence="3 4" key="1">
    <citation type="journal article" date="2011" name="J. Bacteriol.">
        <title>Complete genome sequence and updated annotation of Desulfovibrio alaskensis G20.</title>
        <authorList>
            <person name="Hauser L.J."/>
            <person name="Land M.L."/>
            <person name="Brown S.D."/>
            <person name="Larimer F."/>
            <person name="Keller K.L."/>
            <person name="Rapp-Giles B.J."/>
            <person name="Price M.N."/>
            <person name="Lin M."/>
            <person name="Bruce D.C."/>
            <person name="Detter J.C."/>
            <person name="Tapia R."/>
            <person name="Han C.S."/>
            <person name="Goodwin L.A."/>
            <person name="Cheng J.F."/>
            <person name="Pitluck S."/>
            <person name="Copeland A."/>
            <person name="Lucas S."/>
            <person name="Nolan M."/>
            <person name="Lapidus A.L."/>
            <person name="Palumbo A.V."/>
            <person name="Wall J.D."/>
        </authorList>
    </citation>
    <scope>NUCLEOTIDE SEQUENCE [LARGE SCALE GENOMIC DNA]</scope>
    <source>
        <strain evidence="4">ATCC BAA 1058 / DSM 17464 / G20</strain>
    </source>
</reference>
<proteinExistence type="predicted"/>
<evidence type="ECO:0000313" key="4">
    <source>
        <dbReference type="Proteomes" id="UP000002710"/>
    </source>
</evidence>
<feature type="transmembrane region" description="Helical" evidence="1">
    <location>
        <begin position="170"/>
        <end position="191"/>
    </location>
</feature>
<organism evidence="3 4">
    <name type="scientific">Oleidesulfovibrio alaskensis (strain ATCC BAA-1058 / DSM 17464 / G20)</name>
    <name type="common">Desulfovibrio alaskensis</name>
    <dbReference type="NCBI Taxonomy" id="207559"/>
    <lineage>
        <taxon>Bacteria</taxon>
        <taxon>Pseudomonadati</taxon>
        <taxon>Thermodesulfobacteriota</taxon>
        <taxon>Desulfovibrionia</taxon>
        <taxon>Desulfovibrionales</taxon>
        <taxon>Desulfovibrionaceae</taxon>
        <taxon>Oleidesulfovibrio</taxon>
    </lineage>
</organism>
<dbReference type="HOGENOM" id="CLU_1467512_0_0_7"/>
<keyword evidence="1" id="KW-1133">Transmembrane helix</keyword>
<keyword evidence="1" id="KW-0812">Transmembrane</keyword>
<keyword evidence="2" id="KW-0732">Signal</keyword>
<dbReference type="Proteomes" id="UP000002710">
    <property type="component" value="Chromosome"/>
</dbReference>
<keyword evidence="4" id="KW-1185">Reference proteome</keyword>
<feature type="transmembrane region" description="Helical" evidence="1">
    <location>
        <begin position="61"/>
        <end position="79"/>
    </location>
</feature>
<keyword evidence="1" id="KW-0472">Membrane</keyword>
<feature type="transmembrane region" description="Helical" evidence="1">
    <location>
        <begin position="139"/>
        <end position="158"/>
    </location>
</feature>
<name>Q310F4_OLEA2</name>
<evidence type="ECO:0000313" key="3">
    <source>
        <dbReference type="EMBL" id="ABB38692.2"/>
    </source>
</evidence>
<dbReference type="RefSeq" id="WP_011367815.1">
    <property type="nucleotide sequence ID" value="NC_007519.1"/>
</dbReference>
<accession>Q310F4</accession>
<dbReference type="KEGG" id="dde:Dde_1895"/>
<feature type="transmembrane region" description="Helical" evidence="1">
    <location>
        <begin position="106"/>
        <end position="127"/>
    </location>
</feature>
<dbReference type="AlphaFoldDB" id="Q310F4"/>
<gene>
    <name evidence="3" type="ordered locus">Dde_1895</name>
</gene>
<feature type="chain" id="PRO_5004219664" evidence="2">
    <location>
        <begin position="23"/>
        <end position="192"/>
    </location>
</feature>
<sequence>MHKIILLSLIAICIAGFGSLFATTGMADDEHGFRRHFEREDQHSIPFLESDNEGNETAGQMAAWLLLVANLPVALSLLIKGTNRFAPLPTELKNALKKLNRTQKNALMWLHFYLNPAILGIALWHWLSSRCKSTALPELGLIVMVTVVVLGLLIKFKLCPKAIRKYAYQIHTQPVIFLAMFLVLTVGHLIVD</sequence>
<evidence type="ECO:0000256" key="2">
    <source>
        <dbReference type="SAM" id="SignalP"/>
    </source>
</evidence>
<feature type="signal peptide" evidence="2">
    <location>
        <begin position="1"/>
        <end position="22"/>
    </location>
</feature>
<evidence type="ECO:0000256" key="1">
    <source>
        <dbReference type="SAM" id="Phobius"/>
    </source>
</evidence>
<dbReference type="STRING" id="207559.Dde_1895"/>
<dbReference type="EMBL" id="CP000112">
    <property type="protein sequence ID" value="ABB38692.2"/>
    <property type="molecule type" value="Genomic_DNA"/>
</dbReference>
<dbReference type="eggNOG" id="ENOG5032TIP">
    <property type="taxonomic scope" value="Bacteria"/>
</dbReference>